<sequence>MAVVETRERTNLTTLLQVASQPASHRGEHGEEHFSEFSHWLKVVTPSVQRGRVSLAMANWDHALIYTLLSVVKAARESNTCFLEFVQSMCCSCCVQNSLFSEQDSDTPLLKYLDLAGCRFHRSSNLFPTF</sequence>
<keyword evidence="2" id="KW-1185">Reference proteome</keyword>
<dbReference type="Gramene" id="Mp7g01320.1">
    <property type="protein sequence ID" value="Mp7g01320.1.cds1"/>
    <property type="gene ID" value="Mp7g01320"/>
</dbReference>
<reference evidence="2" key="1">
    <citation type="journal article" date="2017" name="Cell">
        <title>Insights into land plant evolution garnered from the Marchantia polymorpha genome.</title>
        <authorList>
            <person name="Bowman J.L."/>
            <person name="Kohchi T."/>
            <person name="Yamato K.T."/>
            <person name="Jenkins J."/>
            <person name="Shu S."/>
            <person name="Ishizaki K."/>
            <person name="Yamaoka S."/>
            <person name="Nishihama R."/>
            <person name="Nakamura Y."/>
            <person name="Berger F."/>
            <person name="Adam C."/>
            <person name="Aki S.S."/>
            <person name="Althoff F."/>
            <person name="Araki T."/>
            <person name="Arteaga-Vazquez M.A."/>
            <person name="Balasubrmanian S."/>
            <person name="Barry K."/>
            <person name="Bauer D."/>
            <person name="Boehm C.R."/>
            <person name="Briginshaw L."/>
            <person name="Caballero-Perez J."/>
            <person name="Catarino B."/>
            <person name="Chen F."/>
            <person name="Chiyoda S."/>
            <person name="Chovatia M."/>
            <person name="Davies K.M."/>
            <person name="Delmans M."/>
            <person name="Demura T."/>
            <person name="Dierschke T."/>
            <person name="Dolan L."/>
            <person name="Dorantes-Acosta A.E."/>
            <person name="Eklund D.M."/>
            <person name="Florent S.N."/>
            <person name="Flores-Sandoval E."/>
            <person name="Fujiyama A."/>
            <person name="Fukuzawa H."/>
            <person name="Galik B."/>
            <person name="Grimanelli D."/>
            <person name="Grimwood J."/>
            <person name="Grossniklaus U."/>
            <person name="Hamada T."/>
            <person name="Haseloff J."/>
            <person name="Hetherington A.J."/>
            <person name="Higo A."/>
            <person name="Hirakawa Y."/>
            <person name="Hundley H.N."/>
            <person name="Ikeda Y."/>
            <person name="Inoue K."/>
            <person name="Inoue S.I."/>
            <person name="Ishida S."/>
            <person name="Jia Q."/>
            <person name="Kakita M."/>
            <person name="Kanazawa T."/>
            <person name="Kawai Y."/>
            <person name="Kawashima T."/>
            <person name="Kennedy M."/>
            <person name="Kinose K."/>
            <person name="Kinoshita T."/>
            <person name="Kohara Y."/>
            <person name="Koide E."/>
            <person name="Komatsu K."/>
            <person name="Kopischke S."/>
            <person name="Kubo M."/>
            <person name="Kyozuka J."/>
            <person name="Lagercrantz U."/>
            <person name="Lin S.S."/>
            <person name="Lindquist E."/>
            <person name="Lipzen A.M."/>
            <person name="Lu C.W."/>
            <person name="De Luna E."/>
            <person name="Martienssen R.A."/>
            <person name="Minamino N."/>
            <person name="Mizutani M."/>
            <person name="Mizutani M."/>
            <person name="Mochizuki N."/>
            <person name="Monte I."/>
            <person name="Mosher R."/>
            <person name="Nagasaki H."/>
            <person name="Nakagami H."/>
            <person name="Naramoto S."/>
            <person name="Nishitani K."/>
            <person name="Ohtani M."/>
            <person name="Okamoto T."/>
            <person name="Okumura M."/>
            <person name="Phillips J."/>
            <person name="Pollak B."/>
            <person name="Reinders A."/>
            <person name="Rovekamp M."/>
            <person name="Sano R."/>
            <person name="Sawa S."/>
            <person name="Schmid M.W."/>
            <person name="Shirakawa M."/>
            <person name="Solano R."/>
            <person name="Spunde A."/>
            <person name="Suetsugu N."/>
            <person name="Sugano S."/>
            <person name="Sugiyama A."/>
            <person name="Sun R."/>
            <person name="Suzuki Y."/>
            <person name="Takenaka M."/>
            <person name="Takezawa D."/>
            <person name="Tomogane H."/>
            <person name="Tsuzuki M."/>
            <person name="Ueda T."/>
            <person name="Umeda M."/>
            <person name="Ward J.M."/>
            <person name="Watanabe Y."/>
            <person name="Yazaki K."/>
            <person name="Yokoyama R."/>
            <person name="Yoshitake Y."/>
            <person name="Yotsui I."/>
            <person name="Zachgo S."/>
            <person name="Schmutz J."/>
        </authorList>
    </citation>
    <scope>NUCLEOTIDE SEQUENCE [LARGE SCALE GENOMIC DNA]</scope>
    <source>
        <strain evidence="2">Tak-1</strain>
    </source>
</reference>
<protein>
    <submittedName>
        <fullName evidence="1">Uncharacterized protein</fullName>
    </submittedName>
</protein>
<name>A0A2R6WET9_MARPO</name>
<dbReference type="Proteomes" id="UP000244005">
    <property type="component" value="Unassembled WGS sequence"/>
</dbReference>
<gene>
    <name evidence="1" type="ORF">MARPO_0099s0006</name>
</gene>
<accession>A0A2R6WET9</accession>
<dbReference type="AlphaFoldDB" id="A0A2R6WET9"/>
<proteinExistence type="predicted"/>
<evidence type="ECO:0000313" key="1">
    <source>
        <dbReference type="EMBL" id="PTQ32366.1"/>
    </source>
</evidence>
<dbReference type="EMBL" id="KZ772771">
    <property type="protein sequence ID" value="PTQ32366.1"/>
    <property type="molecule type" value="Genomic_DNA"/>
</dbReference>
<evidence type="ECO:0000313" key="2">
    <source>
        <dbReference type="Proteomes" id="UP000244005"/>
    </source>
</evidence>
<organism evidence="1 2">
    <name type="scientific">Marchantia polymorpha</name>
    <name type="common">Common liverwort</name>
    <name type="synonym">Marchantia aquatica</name>
    <dbReference type="NCBI Taxonomy" id="3197"/>
    <lineage>
        <taxon>Eukaryota</taxon>
        <taxon>Viridiplantae</taxon>
        <taxon>Streptophyta</taxon>
        <taxon>Embryophyta</taxon>
        <taxon>Marchantiophyta</taxon>
        <taxon>Marchantiopsida</taxon>
        <taxon>Marchantiidae</taxon>
        <taxon>Marchantiales</taxon>
        <taxon>Marchantiaceae</taxon>
        <taxon>Marchantia</taxon>
    </lineage>
</organism>